<dbReference type="CDD" id="cd16666">
    <property type="entry name" value="RING-H2_RNF43-like"/>
    <property type="match status" value="1"/>
</dbReference>
<evidence type="ECO:0000259" key="9">
    <source>
        <dbReference type="PROSITE" id="PS50089"/>
    </source>
</evidence>
<dbReference type="PROSITE" id="PS00183">
    <property type="entry name" value="UBC_1"/>
    <property type="match status" value="1"/>
</dbReference>
<dbReference type="PANTHER" id="PTHR16200">
    <property type="entry name" value="RING ZINC FINGER"/>
    <property type="match status" value="1"/>
</dbReference>
<dbReference type="AlphaFoldDB" id="A0A0V0RWL3"/>
<proteinExistence type="predicted"/>
<dbReference type="InterPro" id="IPR023313">
    <property type="entry name" value="UBQ-conjugating_AS"/>
</dbReference>
<evidence type="ECO:0000259" key="8">
    <source>
        <dbReference type="PROSITE" id="PS50030"/>
    </source>
</evidence>
<evidence type="ECO:0000313" key="11">
    <source>
        <dbReference type="EMBL" id="KRX18867.1"/>
    </source>
</evidence>
<feature type="active site" description="Glycyl thioester intermediate" evidence="6">
    <location>
        <position position="809"/>
    </location>
</feature>
<dbReference type="PROSITE" id="PS50127">
    <property type="entry name" value="UBC_2"/>
    <property type="match status" value="1"/>
</dbReference>
<dbReference type="CDD" id="cd23800">
    <property type="entry name" value="UBCc_UBE2K"/>
    <property type="match status" value="1"/>
</dbReference>
<dbReference type="GO" id="GO:0016740">
    <property type="term" value="F:transferase activity"/>
    <property type="evidence" value="ECO:0007669"/>
    <property type="project" value="UniProtKB-KW"/>
</dbReference>
<dbReference type="SUPFAM" id="SSF46934">
    <property type="entry name" value="UBA-like"/>
    <property type="match status" value="1"/>
</dbReference>
<dbReference type="Gene3D" id="3.30.40.10">
    <property type="entry name" value="Zinc/RING finger domain, C3HC4 (zinc finger)"/>
    <property type="match status" value="1"/>
</dbReference>
<keyword evidence="4" id="KW-0862">Zinc</keyword>
<dbReference type="Gene3D" id="3.10.110.10">
    <property type="entry name" value="Ubiquitin Conjugating Enzyme"/>
    <property type="match status" value="1"/>
</dbReference>
<evidence type="ECO:0000256" key="2">
    <source>
        <dbReference type="ARBA" id="ARBA00022771"/>
    </source>
</evidence>
<dbReference type="PROSITE" id="PS50030">
    <property type="entry name" value="UBA"/>
    <property type="match status" value="1"/>
</dbReference>
<evidence type="ECO:0000256" key="4">
    <source>
        <dbReference type="ARBA" id="ARBA00022833"/>
    </source>
</evidence>
<feature type="compositionally biased region" description="Low complexity" evidence="7">
    <location>
        <begin position="482"/>
        <end position="494"/>
    </location>
</feature>
<evidence type="ECO:0000259" key="10">
    <source>
        <dbReference type="PROSITE" id="PS50127"/>
    </source>
</evidence>
<feature type="domain" description="UBA" evidence="8">
    <location>
        <begin position="877"/>
        <end position="917"/>
    </location>
</feature>
<evidence type="ECO:0000256" key="6">
    <source>
        <dbReference type="PROSITE-ProRule" id="PRU10133"/>
    </source>
</evidence>
<comment type="caution">
    <text evidence="11">The sequence shown here is derived from an EMBL/GenBank/DDBJ whole genome shotgun (WGS) entry which is preliminary data.</text>
</comment>
<dbReference type="SMART" id="SM00212">
    <property type="entry name" value="UBCc"/>
    <property type="match status" value="1"/>
</dbReference>
<organism evidence="11 12">
    <name type="scientific">Trichinella nelsoni</name>
    <dbReference type="NCBI Taxonomy" id="6336"/>
    <lineage>
        <taxon>Eukaryota</taxon>
        <taxon>Metazoa</taxon>
        <taxon>Ecdysozoa</taxon>
        <taxon>Nematoda</taxon>
        <taxon>Enoplea</taxon>
        <taxon>Dorylaimia</taxon>
        <taxon>Trichinellida</taxon>
        <taxon>Trichinellidae</taxon>
        <taxon>Trichinella</taxon>
    </lineage>
</organism>
<dbReference type="Pfam" id="PF13639">
    <property type="entry name" value="zf-RING_2"/>
    <property type="match status" value="1"/>
</dbReference>
<protein>
    <submittedName>
        <fullName evidence="11">Ubiquitin-conjugating enzyme E2 K</fullName>
    </submittedName>
</protein>
<keyword evidence="3" id="KW-0833">Ubl conjugation pathway</keyword>
<dbReference type="InterPro" id="IPR051073">
    <property type="entry name" value="ZNRF3_Arkadia_E3_ligases"/>
</dbReference>
<dbReference type="Pfam" id="PF00179">
    <property type="entry name" value="UQ_con"/>
    <property type="match status" value="1"/>
</dbReference>
<dbReference type="GO" id="GO:0008270">
    <property type="term" value="F:zinc ion binding"/>
    <property type="evidence" value="ECO:0007669"/>
    <property type="project" value="UniProtKB-KW"/>
</dbReference>
<dbReference type="SUPFAM" id="SSF57850">
    <property type="entry name" value="RING/U-box"/>
    <property type="match status" value="1"/>
</dbReference>
<dbReference type="OrthoDB" id="9993688at2759"/>
<dbReference type="InterPro" id="IPR001841">
    <property type="entry name" value="Znf_RING"/>
</dbReference>
<feature type="region of interest" description="Disordered" evidence="7">
    <location>
        <begin position="560"/>
        <end position="586"/>
    </location>
</feature>
<evidence type="ECO:0000313" key="12">
    <source>
        <dbReference type="Proteomes" id="UP000054630"/>
    </source>
</evidence>
<feature type="domain" description="UBC core" evidence="10">
    <location>
        <begin position="721"/>
        <end position="871"/>
    </location>
</feature>
<dbReference type="SUPFAM" id="SSF54495">
    <property type="entry name" value="UBC-like"/>
    <property type="match status" value="1"/>
</dbReference>
<dbReference type="PROSITE" id="PS50089">
    <property type="entry name" value="ZF_RING_2"/>
    <property type="match status" value="1"/>
</dbReference>
<dbReference type="Proteomes" id="UP000054630">
    <property type="component" value="Unassembled WGS sequence"/>
</dbReference>
<sequence>MLPLLHGIVGLRRPRRRLLVLLFIMLLGYGKVCPALVNIDSQPESVMDTGNARIELFFSDGSATLSGNYSVYGKRRSVVGRIFQLHPLRACQRSSLGLDSALVGQIAVVIMDGVIQPFIAGCVSPYNQALFAFDSGAKAVILDMQNCRIAKWPAVDIPVITTSGMQADLLRMLLAKVPKHDLPQVSASIGPTTPLTVEYESATTTTTTKTTTTFKDVFPAIFDKGVFPASILLVFLVAAILLSGVRNRVKLRDTLPADTSVRKLAEAALARMELKKFRKPKKISDECSVEAGLLNGSKLSLNSMDGCAICLESYKDGQILRVISCGHEFHKKCVDPWLLLNRTCPLCMYNVILERYVSPEPDSGNLSSRAAPLFVENISIATTAVASSVNNDIQQNHNTANNNKTTTTSSNNNTCASDNINMMMIVQNQQMCSGEIPNQINSGGNVPNVQTLNELPSPSKRYRQAIEMEKQQMRIASIPNTSNSSGSGSSSSSSKARPSVYCSGHAAHTNLPKRTMKLYPDIEVVLFACNGGGGRYHPSGDNGGGCTEKIYKRKHRRCAAADGTTGQKRSTYHRGRVSSRSGGNRAAPFAKYAPLHQQHKIIRINNPLLPDCISEGYLSDISAVTEIAIDHYSAEEEQKTVGGIASHHQQQRLIPFSRDQATASTLSCCDTTTQDSGNQQQLVQEAEQQQQQQQQEHLTSILYHTNYILLKGVLTPEMSSISLKRITREFKDVTSSPDLEQSGIRVSFANDSHHLLRGEIRGPPDSPYEGGVYELDIQIPETYPFTPPKVKFLTRIWHPNISSATGAICLDVLKDQWAASLTLRTVLLSIQALLGAPEPRDPQDAVVAKQMMEAPSIYAETARYWATIYAGSSNAIPEDMNKKVQKIVDMGMSKDDAITALSHSRWDVSQAIEYLFS</sequence>
<dbReference type="Pfam" id="PF00627">
    <property type="entry name" value="UBA"/>
    <property type="match status" value="1"/>
</dbReference>
<name>A0A0V0RWL3_9BILA</name>
<evidence type="ECO:0000256" key="7">
    <source>
        <dbReference type="SAM" id="MobiDB-lite"/>
    </source>
</evidence>
<gene>
    <name evidence="11" type="primary">Ube2k</name>
    <name evidence="11" type="ORF">T07_12820</name>
</gene>
<dbReference type="InterPro" id="IPR016135">
    <property type="entry name" value="UBQ-conjugating_enzyme/RWD"/>
</dbReference>
<evidence type="ECO:0000256" key="1">
    <source>
        <dbReference type="ARBA" id="ARBA00022679"/>
    </source>
</evidence>
<dbReference type="Gene3D" id="1.10.8.10">
    <property type="entry name" value="DNA helicase RuvA subunit, C-terminal domain"/>
    <property type="match status" value="1"/>
</dbReference>
<keyword evidence="1" id="KW-0808">Transferase</keyword>
<feature type="region of interest" description="Disordered" evidence="7">
    <location>
        <begin position="476"/>
        <end position="500"/>
    </location>
</feature>
<keyword evidence="2 5" id="KW-0863">Zinc-finger</keyword>
<reference evidence="11 12" key="1">
    <citation type="submission" date="2015-01" db="EMBL/GenBank/DDBJ databases">
        <title>Evolution of Trichinella species and genotypes.</title>
        <authorList>
            <person name="Korhonen P.K."/>
            <person name="Edoardo P."/>
            <person name="Giuseppe L.R."/>
            <person name="Gasser R.B."/>
        </authorList>
    </citation>
    <scope>NUCLEOTIDE SEQUENCE [LARGE SCALE GENOMIC DNA]</scope>
    <source>
        <strain evidence="11">ISS37</strain>
    </source>
</reference>
<feature type="domain" description="RING-type" evidence="9">
    <location>
        <begin position="307"/>
        <end position="347"/>
    </location>
</feature>
<keyword evidence="2 5" id="KW-0479">Metal-binding</keyword>
<evidence type="ECO:0000256" key="5">
    <source>
        <dbReference type="PROSITE-ProRule" id="PRU00175"/>
    </source>
</evidence>
<keyword evidence="12" id="KW-1185">Reference proteome</keyword>
<dbReference type="InterPro" id="IPR015940">
    <property type="entry name" value="UBA"/>
</dbReference>
<dbReference type="Gene3D" id="3.50.30.30">
    <property type="match status" value="1"/>
</dbReference>
<dbReference type="SMART" id="SM00165">
    <property type="entry name" value="UBA"/>
    <property type="match status" value="1"/>
</dbReference>
<accession>A0A0V0RWL3</accession>
<dbReference type="CDD" id="cd14313">
    <property type="entry name" value="UBA_II_E2_UBE2K_like"/>
    <property type="match status" value="1"/>
</dbReference>
<dbReference type="SMART" id="SM00184">
    <property type="entry name" value="RING"/>
    <property type="match status" value="1"/>
</dbReference>
<evidence type="ECO:0000256" key="3">
    <source>
        <dbReference type="ARBA" id="ARBA00022786"/>
    </source>
</evidence>
<dbReference type="InterPro" id="IPR000608">
    <property type="entry name" value="UBC"/>
</dbReference>
<dbReference type="InterPro" id="IPR009060">
    <property type="entry name" value="UBA-like_sf"/>
</dbReference>
<dbReference type="EMBL" id="JYDL01000067">
    <property type="protein sequence ID" value="KRX18867.1"/>
    <property type="molecule type" value="Genomic_DNA"/>
</dbReference>
<dbReference type="InterPro" id="IPR013083">
    <property type="entry name" value="Znf_RING/FYVE/PHD"/>
</dbReference>